<sequence>MYSIVPEQHVILLAVIWLTLGMAHVLLLATWSSIFRLVIAEVTFGLGPSLFRWGRLTFRLVPLGGSVRYEVGPDQVARSGQPEQLNMAALLKRAGAATMPIATLLAVATIGLGFGAFDYCVAGFRQLWQGAWHPISIAQQLITDSIGFCAMSTLVVSYCAAATKFCVLNVLPLPGSSTGWTLDIVLRAAGMSERQLIALRSL</sequence>
<reference evidence="2 3" key="1">
    <citation type="submission" date="2018-03" db="EMBL/GenBank/DDBJ databases">
        <title>Ahniella affigens gen. nov., sp. nov., a gammaproteobacterium isolated from sandy soil near a stream.</title>
        <authorList>
            <person name="Ko Y."/>
            <person name="Kim J.-H."/>
        </authorList>
    </citation>
    <scope>NUCLEOTIDE SEQUENCE [LARGE SCALE GENOMIC DNA]</scope>
    <source>
        <strain evidence="2 3">D13</strain>
    </source>
</reference>
<proteinExistence type="predicted"/>
<dbReference type="EMBL" id="CP027860">
    <property type="protein sequence ID" value="AVP97428.1"/>
    <property type="molecule type" value="Genomic_DNA"/>
</dbReference>
<dbReference type="KEGG" id="xba:C7S18_09570"/>
<evidence type="ECO:0000313" key="2">
    <source>
        <dbReference type="EMBL" id="AVP97428.1"/>
    </source>
</evidence>
<evidence type="ECO:0000313" key="3">
    <source>
        <dbReference type="Proteomes" id="UP000241074"/>
    </source>
</evidence>
<reference evidence="2 3" key="2">
    <citation type="submission" date="2018-03" db="EMBL/GenBank/DDBJ databases">
        <authorList>
            <person name="Keele B.F."/>
        </authorList>
    </citation>
    <scope>NUCLEOTIDE SEQUENCE [LARGE SCALE GENOMIC DNA]</scope>
    <source>
        <strain evidence="2 3">D13</strain>
    </source>
</reference>
<protein>
    <submittedName>
        <fullName evidence="2">Uncharacterized protein</fullName>
    </submittedName>
</protein>
<dbReference type="AlphaFoldDB" id="A0A2P1PRH8"/>
<dbReference type="Proteomes" id="UP000241074">
    <property type="component" value="Chromosome"/>
</dbReference>
<name>A0A2P1PRH8_9GAMM</name>
<feature type="transmembrane region" description="Helical" evidence="1">
    <location>
        <begin position="9"/>
        <end position="27"/>
    </location>
</feature>
<gene>
    <name evidence="2" type="ORF">C7S18_09570</name>
</gene>
<organism evidence="2 3">
    <name type="scientific">Ahniella affigens</name>
    <dbReference type="NCBI Taxonomy" id="2021234"/>
    <lineage>
        <taxon>Bacteria</taxon>
        <taxon>Pseudomonadati</taxon>
        <taxon>Pseudomonadota</taxon>
        <taxon>Gammaproteobacteria</taxon>
        <taxon>Lysobacterales</taxon>
        <taxon>Rhodanobacteraceae</taxon>
        <taxon>Ahniella</taxon>
    </lineage>
</organism>
<keyword evidence="1" id="KW-1133">Transmembrane helix</keyword>
<evidence type="ECO:0000256" key="1">
    <source>
        <dbReference type="SAM" id="Phobius"/>
    </source>
</evidence>
<keyword evidence="1" id="KW-0472">Membrane</keyword>
<keyword evidence="1" id="KW-0812">Transmembrane</keyword>
<keyword evidence="3" id="KW-1185">Reference proteome</keyword>
<feature type="transmembrane region" description="Helical" evidence="1">
    <location>
        <begin position="94"/>
        <end position="117"/>
    </location>
</feature>
<accession>A0A2P1PRH8</accession>